<dbReference type="AlphaFoldDB" id="A0A6P1GJ03"/>
<name>A0A6P1GJ03_SPHYA</name>
<accession>A0A6P1GJ03</accession>
<reference evidence="2 3" key="1">
    <citation type="submission" date="2019-12" db="EMBL/GenBank/DDBJ databases">
        <title>Functional and genomic insights into the Sphingobium yanoikuyae YC-JY1, a bacterium efficiently degrading bisphenol A.</title>
        <authorList>
            <person name="Jia Y."/>
            <person name="Li X."/>
            <person name="Wang J."/>
            <person name="Eltoukhy A."/>
            <person name="Lamraoui I."/>
            <person name="Yan Y."/>
        </authorList>
    </citation>
    <scope>NUCLEOTIDE SEQUENCE [LARGE SCALE GENOMIC DNA]</scope>
    <source>
        <strain evidence="2 3">YC-JY1</strain>
    </source>
</reference>
<dbReference type="RefSeq" id="WP_159366905.1">
    <property type="nucleotide sequence ID" value="NZ_CP047218.1"/>
</dbReference>
<feature type="region of interest" description="Disordered" evidence="1">
    <location>
        <begin position="1"/>
        <end position="24"/>
    </location>
</feature>
<dbReference type="EMBL" id="CP047218">
    <property type="protein sequence ID" value="QHD68203.1"/>
    <property type="molecule type" value="Genomic_DNA"/>
</dbReference>
<sequence>MADATQARSDIASRNEELRPQRKDTPIIATAKMLGRTEDFYTEADKASSRQFGKVPSLAAIHDRTYLALCEGQYGLLHLIPQGDDRDLMILAGAVAMLADQLPDFIGEDDSDHAKRICEGIKAATATISATLAQTWPAGPEAVDPLYPELARSIRRDVLVVAALRDDAEGR</sequence>
<protein>
    <submittedName>
        <fullName evidence="2">Uncharacterized protein</fullName>
    </submittedName>
</protein>
<evidence type="ECO:0000256" key="1">
    <source>
        <dbReference type="SAM" id="MobiDB-lite"/>
    </source>
</evidence>
<evidence type="ECO:0000313" key="3">
    <source>
        <dbReference type="Proteomes" id="UP000464086"/>
    </source>
</evidence>
<feature type="compositionally biased region" description="Basic and acidic residues" evidence="1">
    <location>
        <begin position="11"/>
        <end position="24"/>
    </location>
</feature>
<dbReference type="Proteomes" id="UP000464086">
    <property type="component" value="Chromosome"/>
</dbReference>
<organism evidence="2 3">
    <name type="scientific">Sphingobium yanoikuyae</name>
    <name type="common">Sphingomonas yanoikuyae</name>
    <dbReference type="NCBI Taxonomy" id="13690"/>
    <lineage>
        <taxon>Bacteria</taxon>
        <taxon>Pseudomonadati</taxon>
        <taxon>Pseudomonadota</taxon>
        <taxon>Alphaproteobacteria</taxon>
        <taxon>Sphingomonadales</taxon>
        <taxon>Sphingomonadaceae</taxon>
        <taxon>Sphingobium</taxon>
    </lineage>
</organism>
<proteinExistence type="predicted"/>
<gene>
    <name evidence="2" type="ORF">GS397_14880</name>
</gene>
<evidence type="ECO:0000313" key="2">
    <source>
        <dbReference type="EMBL" id="QHD68203.1"/>
    </source>
</evidence>